<dbReference type="Gene3D" id="3.40.50.720">
    <property type="entry name" value="NAD(P)-binding Rossmann-like Domain"/>
    <property type="match status" value="1"/>
</dbReference>
<evidence type="ECO:0000256" key="1">
    <source>
        <dbReference type="ARBA" id="ARBA00006484"/>
    </source>
</evidence>
<reference evidence="5 6" key="1">
    <citation type="journal article" date="2020" name="Nat. Food">
        <title>A phased Vanilla planifolia genome enables genetic improvement of flavour and production.</title>
        <authorList>
            <person name="Hasing T."/>
            <person name="Tang H."/>
            <person name="Brym M."/>
            <person name="Khazi F."/>
            <person name="Huang T."/>
            <person name="Chambers A.H."/>
        </authorList>
    </citation>
    <scope>NUCLEOTIDE SEQUENCE [LARGE SCALE GENOMIC DNA]</scope>
    <source>
        <tissue evidence="5">Leaf</tissue>
    </source>
</reference>
<dbReference type="PANTHER" id="PTHR43490">
    <property type="entry name" value="(+)-NEOMENTHOL DEHYDROGENASE"/>
    <property type="match status" value="1"/>
</dbReference>
<evidence type="ECO:0000256" key="4">
    <source>
        <dbReference type="RuleBase" id="RU000363"/>
    </source>
</evidence>
<dbReference type="OrthoDB" id="1933717at2759"/>
<comment type="caution">
    <text evidence="5">The sequence shown here is derived from an EMBL/GenBank/DDBJ whole genome shotgun (WGS) entry which is preliminary data.</text>
</comment>
<name>A0A835VI89_VANPL</name>
<dbReference type="FunFam" id="3.40.50.720:FF:000315">
    <property type="entry name" value="(+)-neomenthol dehydrogenase"/>
    <property type="match status" value="1"/>
</dbReference>
<dbReference type="PRINTS" id="PR00081">
    <property type="entry name" value="GDHRDH"/>
</dbReference>
<organism evidence="5 6">
    <name type="scientific">Vanilla planifolia</name>
    <name type="common">Vanilla</name>
    <dbReference type="NCBI Taxonomy" id="51239"/>
    <lineage>
        <taxon>Eukaryota</taxon>
        <taxon>Viridiplantae</taxon>
        <taxon>Streptophyta</taxon>
        <taxon>Embryophyta</taxon>
        <taxon>Tracheophyta</taxon>
        <taxon>Spermatophyta</taxon>
        <taxon>Magnoliopsida</taxon>
        <taxon>Liliopsida</taxon>
        <taxon>Asparagales</taxon>
        <taxon>Orchidaceae</taxon>
        <taxon>Vanilloideae</taxon>
        <taxon>Vanilleae</taxon>
        <taxon>Vanilla</taxon>
    </lineage>
</organism>
<accession>A0A835VI89</accession>
<dbReference type="PRINTS" id="PR00080">
    <property type="entry name" value="SDRFAMILY"/>
</dbReference>
<evidence type="ECO:0000313" key="6">
    <source>
        <dbReference type="Proteomes" id="UP000639772"/>
    </source>
</evidence>
<dbReference type="InterPro" id="IPR002347">
    <property type="entry name" value="SDR_fam"/>
</dbReference>
<dbReference type="Pfam" id="PF00106">
    <property type="entry name" value="adh_short"/>
    <property type="match status" value="2"/>
</dbReference>
<dbReference type="Proteomes" id="UP000639772">
    <property type="component" value="Chromosome 1"/>
</dbReference>
<evidence type="ECO:0000313" key="5">
    <source>
        <dbReference type="EMBL" id="KAG0501639.1"/>
    </source>
</evidence>
<evidence type="ECO:0000256" key="2">
    <source>
        <dbReference type="ARBA" id="ARBA00022857"/>
    </source>
</evidence>
<dbReference type="AlphaFoldDB" id="A0A835VI89"/>
<evidence type="ECO:0000256" key="3">
    <source>
        <dbReference type="ARBA" id="ARBA00023002"/>
    </source>
</evidence>
<dbReference type="GO" id="GO:0016020">
    <property type="term" value="C:membrane"/>
    <property type="evidence" value="ECO:0007669"/>
    <property type="project" value="TreeGrafter"/>
</dbReference>
<comment type="similarity">
    <text evidence="1 4">Belongs to the short-chain dehydrogenases/reductases (SDR) family.</text>
</comment>
<protein>
    <submittedName>
        <fullName evidence="5">Uncharacterized protein</fullName>
    </submittedName>
</protein>
<keyword evidence="2" id="KW-0521">NADP</keyword>
<dbReference type="SUPFAM" id="SSF51735">
    <property type="entry name" value="NAD(P)-binding Rossmann-fold domains"/>
    <property type="match status" value="1"/>
</dbReference>
<dbReference type="GO" id="GO:0016491">
    <property type="term" value="F:oxidoreductase activity"/>
    <property type="evidence" value="ECO:0007669"/>
    <property type="project" value="UniProtKB-KW"/>
</dbReference>
<gene>
    <name evidence="5" type="ORF">HPP92_001711</name>
</gene>
<proteinExistence type="inferred from homology"/>
<sequence>MTYRDAERGRQAAEELRKECLSISSHHLDITDPASVASFADWVMQQYAGIDILVNNAGINFNLGSDNSVEYAEKVIGTNYLGTKRIIETLIPLMKPSEHGAQILNVSSRLGRVNGRRNRLGDENLRDQFLNDEFLSEELIDGMVSAFLKQVKDGTWTSNGWPQMFTDYSVSKLAVNSYTRLMAKQLSERPKGKKIYINCYCPGWVKTAMTDWQGNVSSEEGADTAVWILLLKKQLETGKFFAERREISF</sequence>
<dbReference type="PANTHER" id="PTHR43490:SF99">
    <property type="entry name" value="SHORT-CHAIN DEHYDROGENASE_REDUCTASE"/>
    <property type="match status" value="1"/>
</dbReference>
<dbReference type="InterPro" id="IPR036291">
    <property type="entry name" value="NAD(P)-bd_dom_sf"/>
</dbReference>
<keyword evidence="3" id="KW-0560">Oxidoreductase</keyword>
<dbReference type="EMBL" id="JADCNM010000001">
    <property type="protein sequence ID" value="KAG0501639.1"/>
    <property type="molecule type" value="Genomic_DNA"/>
</dbReference>